<comment type="subcellular location">
    <subcellularLocation>
        <location evidence="1">Bacterial flagellum</location>
    </subcellularLocation>
    <subcellularLocation>
        <location evidence="2">Secreted</location>
    </subcellularLocation>
</comment>
<evidence type="ECO:0000256" key="5">
    <source>
        <dbReference type="ARBA" id="ARBA00022525"/>
    </source>
</evidence>
<dbReference type="Pfam" id="PF06429">
    <property type="entry name" value="Flg_bbr_C"/>
    <property type="match status" value="1"/>
</dbReference>
<dbReference type="InterPro" id="IPR010930">
    <property type="entry name" value="Flg_bb/hook_C_dom"/>
</dbReference>
<gene>
    <name evidence="9" type="ORF">GCM10010923_24850</name>
</gene>
<keyword evidence="10" id="KW-1185">Reference proteome</keyword>
<evidence type="ECO:0000259" key="8">
    <source>
        <dbReference type="Pfam" id="PF22638"/>
    </source>
</evidence>
<proteinExistence type="inferred from homology"/>
<keyword evidence="6" id="KW-0975">Bacterial flagellum</keyword>
<dbReference type="InterPro" id="IPR002371">
    <property type="entry name" value="FlgK"/>
</dbReference>
<evidence type="ECO:0000259" key="7">
    <source>
        <dbReference type="Pfam" id="PF06429"/>
    </source>
</evidence>
<dbReference type="InterPro" id="IPR053927">
    <property type="entry name" value="FlgK_helical"/>
</dbReference>
<dbReference type="EMBL" id="BMID01000001">
    <property type="protein sequence ID" value="GGA13128.1"/>
    <property type="molecule type" value="Genomic_DNA"/>
</dbReference>
<feature type="domain" description="Flagellar basal-body/hook protein C-terminal" evidence="7">
    <location>
        <begin position="404"/>
        <end position="442"/>
    </location>
</feature>
<evidence type="ECO:0000256" key="3">
    <source>
        <dbReference type="ARBA" id="ARBA00009677"/>
    </source>
</evidence>
<dbReference type="Proteomes" id="UP000603317">
    <property type="component" value="Unassembled WGS sequence"/>
</dbReference>
<evidence type="ECO:0000313" key="10">
    <source>
        <dbReference type="Proteomes" id="UP000603317"/>
    </source>
</evidence>
<organism evidence="9 10">
    <name type="scientific">Blastomonas marina</name>
    <dbReference type="NCBI Taxonomy" id="1867408"/>
    <lineage>
        <taxon>Bacteria</taxon>
        <taxon>Pseudomonadati</taxon>
        <taxon>Pseudomonadota</taxon>
        <taxon>Alphaproteobacteria</taxon>
        <taxon>Sphingomonadales</taxon>
        <taxon>Sphingomonadaceae</taxon>
        <taxon>Blastomonas</taxon>
    </lineage>
</organism>
<feature type="domain" description="Flagellar hook-associated protein FlgK helical" evidence="8">
    <location>
        <begin position="99"/>
        <end position="319"/>
    </location>
</feature>
<sequence length="443" mass="46694">MSGLLTIGRSALRGYSTAMETVSQNIANVENGDYVRRDVLMGDATITGSLNPLYSVQSGLSGTRINKIARSGDEFMEASVRLSGAALVRSETLTGWLGSIETGLDNAGEDVGQRLTDFYSRAEELAAVPFDNALRTTFINEINATAETFRRTSANLNLAIDQISARAGSELIGLNQTLADLSRTNFDLRRTQPGTQAHAGLLDTRDAALAVISERLDAEISLGENGVATVRYAGETISAIGVVGQLSLVENADGSLLVQVNGQGGKVPSDGMLAGMSRARNVAASDLAQLDQLAEDFATQVNDWHANGRTDTGIPGKALLTTGAGAAGLSAIPAMAAELAVASADGKPNGNLLGLADLRASGNIERNWNQIISVHSNLVIAARNEQSAAQALDRNARSARDAVSRVDLDRETADLIRLQQAYEAASRVIQVARETTQSILNIF</sequence>
<evidence type="ECO:0000256" key="4">
    <source>
        <dbReference type="ARBA" id="ARBA00016244"/>
    </source>
</evidence>
<dbReference type="SUPFAM" id="SSF64518">
    <property type="entry name" value="Phase 1 flagellin"/>
    <property type="match status" value="1"/>
</dbReference>
<comment type="similarity">
    <text evidence="3">Belongs to the flagella basal body rod proteins family.</text>
</comment>
<dbReference type="Pfam" id="PF22638">
    <property type="entry name" value="FlgK_D1"/>
    <property type="match status" value="1"/>
</dbReference>
<evidence type="ECO:0000256" key="1">
    <source>
        <dbReference type="ARBA" id="ARBA00004365"/>
    </source>
</evidence>
<comment type="caution">
    <text evidence="9">The sequence shown here is derived from an EMBL/GenBank/DDBJ whole genome shotgun (WGS) entry which is preliminary data.</text>
</comment>
<evidence type="ECO:0000256" key="2">
    <source>
        <dbReference type="ARBA" id="ARBA00004613"/>
    </source>
</evidence>
<name>A0ABQ1FJ52_9SPHN</name>
<evidence type="ECO:0000256" key="6">
    <source>
        <dbReference type="ARBA" id="ARBA00023143"/>
    </source>
</evidence>
<protein>
    <recommendedName>
        <fullName evidence="4">Flagellar hook-associated protein 1</fullName>
    </recommendedName>
</protein>
<reference evidence="10" key="1">
    <citation type="journal article" date="2019" name="Int. J. Syst. Evol. Microbiol.">
        <title>The Global Catalogue of Microorganisms (GCM) 10K type strain sequencing project: providing services to taxonomists for standard genome sequencing and annotation.</title>
        <authorList>
            <consortium name="The Broad Institute Genomics Platform"/>
            <consortium name="The Broad Institute Genome Sequencing Center for Infectious Disease"/>
            <person name="Wu L."/>
            <person name="Ma J."/>
        </authorList>
    </citation>
    <scope>NUCLEOTIDE SEQUENCE [LARGE SCALE GENOMIC DNA]</scope>
    <source>
        <strain evidence="10">CGMCC 1.15297</strain>
    </source>
</reference>
<keyword evidence="5" id="KW-0964">Secreted</keyword>
<evidence type="ECO:0000313" key="9">
    <source>
        <dbReference type="EMBL" id="GGA13128.1"/>
    </source>
</evidence>
<dbReference type="PANTHER" id="PTHR30033:SF2">
    <property type="entry name" value="FLAGELLAR HOOK PROTEIN"/>
    <property type="match status" value="1"/>
</dbReference>
<dbReference type="RefSeq" id="WP_188642999.1">
    <property type="nucleotide sequence ID" value="NZ_BMID01000001.1"/>
</dbReference>
<accession>A0ABQ1FJ52</accession>
<dbReference type="PANTHER" id="PTHR30033">
    <property type="entry name" value="FLAGELLAR HOOK-ASSOCIATED PROTEIN 1"/>
    <property type="match status" value="1"/>
</dbReference>